<feature type="binding site" evidence="9">
    <location>
        <position position="33"/>
    </location>
    <ligand>
        <name>NADPH</name>
        <dbReference type="ChEBI" id="CHEBI:57783"/>
    </ligand>
</feature>
<keyword evidence="5 9" id="KW-0560">Oxidoreductase</keyword>
<feature type="binding site" evidence="9">
    <location>
        <position position="135"/>
    </location>
    <ligand>
        <name>1-deoxy-D-xylulose 5-phosphate</name>
        <dbReference type="ChEBI" id="CHEBI:57792"/>
    </ligand>
</feature>
<accession>A0A2X3DGH0</accession>
<dbReference type="EMBL" id="UAWL01000006">
    <property type="protein sequence ID" value="SQB98499.1"/>
    <property type="molecule type" value="Genomic_DNA"/>
</dbReference>
<feature type="binding site" evidence="9">
    <location>
        <position position="7"/>
    </location>
    <ligand>
        <name>NADPH</name>
        <dbReference type="ChEBI" id="CHEBI:57783"/>
    </ligand>
</feature>
<dbReference type="InterPro" id="IPR026877">
    <property type="entry name" value="DXPR_C"/>
</dbReference>
<dbReference type="InterPro" id="IPR013644">
    <property type="entry name" value="DXP_reductoisomerase_C"/>
</dbReference>
<feature type="binding site" evidence="9">
    <location>
        <position position="10"/>
    </location>
    <ligand>
        <name>NADPH</name>
        <dbReference type="ChEBI" id="CHEBI:57783"/>
    </ligand>
</feature>
<dbReference type="RefSeq" id="WP_023948953.1">
    <property type="nucleotide sequence ID" value="NZ_JAERIV010000003.1"/>
</dbReference>
<dbReference type="NCBIfam" id="TIGR00243">
    <property type="entry name" value="Dxr"/>
    <property type="match status" value="1"/>
</dbReference>
<feature type="binding site" evidence="9">
    <location>
        <position position="114"/>
    </location>
    <ligand>
        <name>1-deoxy-D-xylulose 5-phosphate</name>
        <dbReference type="ChEBI" id="CHEBI:57792"/>
    </ligand>
</feature>
<dbReference type="GO" id="GO:0030604">
    <property type="term" value="F:1-deoxy-D-xylulose-5-phosphate reductoisomerase activity"/>
    <property type="evidence" value="ECO:0007669"/>
    <property type="project" value="UniProtKB-UniRule"/>
</dbReference>
<dbReference type="Gene3D" id="1.10.1740.10">
    <property type="match status" value="1"/>
</dbReference>
<organism evidence="13 14">
    <name type="scientific">Helicobacter fennelliae</name>
    <dbReference type="NCBI Taxonomy" id="215"/>
    <lineage>
        <taxon>Bacteria</taxon>
        <taxon>Pseudomonadati</taxon>
        <taxon>Campylobacterota</taxon>
        <taxon>Epsilonproteobacteria</taxon>
        <taxon>Campylobacterales</taxon>
        <taxon>Helicobacteraceae</taxon>
        <taxon>Helicobacter</taxon>
    </lineage>
</organism>
<evidence type="ECO:0000256" key="8">
    <source>
        <dbReference type="ARBA" id="ARBA00048543"/>
    </source>
</evidence>
<keyword evidence="6 9" id="KW-0464">Manganese</keyword>
<dbReference type="Pfam" id="PF13288">
    <property type="entry name" value="DXPR_C"/>
    <property type="match status" value="1"/>
</dbReference>
<dbReference type="GO" id="GO:0070402">
    <property type="term" value="F:NADPH binding"/>
    <property type="evidence" value="ECO:0007669"/>
    <property type="project" value="InterPro"/>
</dbReference>
<feature type="binding site" evidence="9">
    <location>
        <position position="135"/>
    </location>
    <ligand>
        <name>Mn(2+)</name>
        <dbReference type="ChEBI" id="CHEBI:29035"/>
    </ligand>
</feature>
<dbReference type="HAMAP" id="MF_00183">
    <property type="entry name" value="DXP_reductoisom"/>
    <property type="match status" value="1"/>
</dbReference>
<dbReference type="GO" id="GO:0051484">
    <property type="term" value="P:isopentenyl diphosphate biosynthetic process, methylerythritol 4-phosphate pathway involved in terpenoid biosynthetic process"/>
    <property type="evidence" value="ECO:0007669"/>
    <property type="project" value="TreeGrafter"/>
</dbReference>
<evidence type="ECO:0000256" key="6">
    <source>
        <dbReference type="ARBA" id="ARBA00023211"/>
    </source>
</evidence>
<feature type="binding site" evidence="9">
    <location>
        <position position="8"/>
    </location>
    <ligand>
        <name>NADPH</name>
        <dbReference type="ChEBI" id="CHEBI:57783"/>
    </ligand>
</feature>
<dbReference type="InterPro" id="IPR036169">
    <property type="entry name" value="DXPR_C_sf"/>
</dbReference>
<evidence type="ECO:0000259" key="11">
    <source>
        <dbReference type="Pfam" id="PF08436"/>
    </source>
</evidence>
<dbReference type="Pfam" id="PF02670">
    <property type="entry name" value="DXP_reductoisom"/>
    <property type="match status" value="1"/>
</dbReference>
<keyword evidence="7 9" id="KW-0414">Isoprene biosynthesis</keyword>
<feature type="binding site" evidence="9">
    <location>
        <position position="192"/>
    </location>
    <ligand>
        <name>1-deoxy-D-xylulose 5-phosphate</name>
        <dbReference type="ChEBI" id="CHEBI:57792"/>
    </ligand>
</feature>
<feature type="binding site" evidence="9">
    <location>
        <position position="156"/>
    </location>
    <ligand>
        <name>1-deoxy-D-xylulose 5-phosphate</name>
        <dbReference type="ChEBI" id="CHEBI:57792"/>
    </ligand>
</feature>
<comment type="function">
    <text evidence="9">Catalyzes the NADPH-dependent rearrangement and reduction of 1-deoxy-D-xylulose-5-phosphate (DXP) to 2-C-methyl-D-erythritol 4-phosphate (MEP).</text>
</comment>
<feature type="binding site" evidence="9">
    <location>
        <position position="201"/>
    </location>
    <ligand>
        <name>Mn(2+)</name>
        <dbReference type="ChEBI" id="CHEBI:29035"/>
    </ligand>
</feature>
<dbReference type="GO" id="GO:0016853">
    <property type="term" value="F:isomerase activity"/>
    <property type="evidence" value="ECO:0007669"/>
    <property type="project" value="UniProtKB-KW"/>
</dbReference>
<evidence type="ECO:0000256" key="5">
    <source>
        <dbReference type="ARBA" id="ARBA00023002"/>
    </source>
</evidence>
<feature type="binding site" evidence="9">
    <location>
        <position position="179"/>
    </location>
    <ligand>
        <name>1-deoxy-D-xylulose 5-phosphate</name>
        <dbReference type="ChEBI" id="CHEBI:57792"/>
    </ligand>
</feature>
<feature type="binding site" evidence="9">
    <location>
        <position position="115"/>
    </location>
    <ligand>
        <name>NADPH</name>
        <dbReference type="ChEBI" id="CHEBI:57783"/>
    </ligand>
</feature>
<dbReference type="InterPro" id="IPR003821">
    <property type="entry name" value="DXP_reductoisomerase"/>
</dbReference>
<feature type="domain" description="1-deoxy-D-xylulose 5-phosphate reductoisomerase N-terminal" evidence="10">
    <location>
        <begin position="1"/>
        <end position="121"/>
    </location>
</feature>
<dbReference type="Pfam" id="PF08436">
    <property type="entry name" value="DXP_redisom_C"/>
    <property type="match status" value="1"/>
</dbReference>
<comment type="similarity">
    <text evidence="2 9">Belongs to the DXR family.</text>
</comment>
<evidence type="ECO:0000313" key="14">
    <source>
        <dbReference type="Proteomes" id="UP000250166"/>
    </source>
</evidence>
<protein>
    <recommendedName>
        <fullName evidence="9">1-deoxy-D-xylulose 5-phosphate reductoisomerase</fullName>
        <shortName evidence="9">DXP reductoisomerase</shortName>
        <ecNumber evidence="9">1.1.1.267</ecNumber>
    </recommendedName>
    <alternativeName>
        <fullName evidence="9">1-deoxyxylulose-5-phosphate reductoisomerase</fullName>
    </alternativeName>
    <alternativeName>
        <fullName evidence="9">2-C-methyl-D-erythritol 4-phosphate synthase</fullName>
    </alternativeName>
</protein>
<reference evidence="13 14" key="1">
    <citation type="submission" date="2018-06" db="EMBL/GenBank/DDBJ databases">
        <authorList>
            <consortium name="Pathogen Informatics"/>
            <person name="Doyle S."/>
        </authorList>
    </citation>
    <scope>NUCLEOTIDE SEQUENCE [LARGE SCALE GENOMIC DNA]</scope>
    <source>
        <strain evidence="13 14">NCTC13102</strain>
    </source>
</reference>
<gene>
    <name evidence="9 13" type="primary">dxr</name>
    <name evidence="13" type="ORF">NCTC13102_00958</name>
</gene>
<dbReference type="AlphaFoldDB" id="A0A2X3DGH0"/>
<dbReference type="InterPro" id="IPR036291">
    <property type="entry name" value="NAD(P)-bd_dom_sf"/>
</dbReference>
<dbReference type="InterPro" id="IPR013512">
    <property type="entry name" value="DXP_reductoisomerase_N"/>
</dbReference>
<dbReference type="EC" id="1.1.1.267" evidence="9"/>
<evidence type="ECO:0000256" key="7">
    <source>
        <dbReference type="ARBA" id="ARBA00023229"/>
    </source>
</evidence>
<dbReference type="PANTHER" id="PTHR30525:SF0">
    <property type="entry name" value="1-DEOXY-D-XYLULOSE 5-PHOSPHATE REDUCTOISOMERASE, CHLOROPLASTIC"/>
    <property type="match status" value="1"/>
</dbReference>
<comment type="pathway">
    <text evidence="1 9">Isoprenoid biosynthesis; isopentenyl diphosphate biosynthesis via DXP pathway; isopentenyl diphosphate from 1-deoxy-D-xylulose 5-phosphate: step 1/6.</text>
</comment>
<feature type="binding site" evidence="9">
    <location>
        <position position="32"/>
    </location>
    <ligand>
        <name>NADPH</name>
        <dbReference type="ChEBI" id="CHEBI:57783"/>
    </ligand>
</feature>
<dbReference type="SUPFAM" id="SSF69055">
    <property type="entry name" value="1-deoxy-D-xylulose-5-phosphate reductoisomerase, C-terminal domain"/>
    <property type="match status" value="1"/>
</dbReference>
<evidence type="ECO:0000256" key="3">
    <source>
        <dbReference type="ARBA" id="ARBA00022723"/>
    </source>
</evidence>
<feature type="binding site" evidence="9">
    <location>
        <position position="134"/>
    </location>
    <ligand>
        <name>1-deoxy-D-xylulose 5-phosphate</name>
        <dbReference type="ChEBI" id="CHEBI:57792"/>
    </ligand>
</feature>
<evidence type="ECO:0000256" key="4">
    <source>
        <dbReference type="ARBA" id="ARBA00022857"/>
    </source>
</evidence>
<dbReference type="SUPFAM" id="SSF55347">
    <property type="entry name" value="Glyceraldehyde-3-phosphate dehydrogenase-like, C-terminal domain"/>
    <property type="match status" value="1"/>
</dbReference>
<feature type="domain" description="DXP reductoisomerase C-terminal" evidence="12">
    <location>
        <begin position="240"/>
        <end position="359"/>
    </location>
</feature>
<evidence type="ECO:0000313" key="13">
    <source>
        <dbReference type="EMBL" id="SQB98499.1"/>
    </source>
</evidence>
<feature type="binding site" evidence="9">
    <location>
        <position position="9"/>
    </location>
    <ligand>
        <name>NADPH</name>
        <dbReference type="ChEBI" id="CHEBI:57783"/>
    </ligand>
</feature>
<dbReference type="Gene3D" id="3.40.50.720">
    <property type="entry name" value="NAD(P)-binding Rossmann-like Domain"/>
    <property type="match status" value="1"/>
</dbReference>
<keyword evidence="4 9" id="KW-0521">NADP</keyword>
<feature type="domain" description="1-deoxy-D-xylulose 5-phosphate reductoisomerase C-terminal" evidence="11">
    <location>
        <begin position="129"/>
        <end position="209"/>
    </location>
</feature>
<feature type="binding site" evidence="9">
    <location>
        <position position="198"/>
    </location>
    <ligand>
        <name>1-deoxy-D-xylulose 5-phosphate</name>
        <dbReference type="ChEBI" id="CHEBI:57792"/>
    </ligand>
</feature>
<feature type="binding site" evidence="9">
    <location>
        <position position="197"/>
    </location>
    <ligand>
        <name>1-deoxy-D-xylulose 5-phosphate</name>
        <dbReference type="ChEBI" id="CHEBI:57792"/>
    </ligand>
</feature>
<evidence type="ECO:0000256" key="9">
    <source>
        <dbReference type="HAMAP-Rule" id="MF_00183"/>
    </source>
</evidence>
<feature type="binding site" evidence="9">
    <location>
        <position position="201"/>
    </location>
    <ligand>
        <name>1-deoxy-D-xylulose 5-phosphate</name>
        <dbReference type="ChEBI" id="CHEBI:57792"/>
    </ligand>
</feature>
<dbReference type="PANTHER" id="PTHR30525">
    <property type="entry name" value="1-DEOXY-D-XYLULOSE 5-PHOSPHATE REDUCTOISOMERASE"/>
    <property type="match status" value="1"/>
</dbReference>
<keyword evidence="9" id="KW-0460">Magnesium</keyword>
<dbReference type="PIRSF" id="PIRSF006205">
    <property type="entry name" value="Dxp_reductismrs"/>
    <property type="match status" value="1"/>
</dbReference>
<comment type="catalytic activity">
    <reaction evidence="8">
        <text>2-C-methyl-D-erythritol 4-phosphate + NADP(+) = 1-deoxy-D-xylulose 5-phosphate + NADPH + H(+)</text>
        <dbReference type="Rhea" id="RHEA:13717"/>
        <dbReference type="ChEBI" id="CHEBI:15378"/>
        <dbReference type="ChEBI" id="CHEBI:57783"/>
        <dbReference type="ChEBI" id="CHEBI:57792"/>
        <dbReference type="ChEBI" id="CHEBI:58262"/>
        <dbReference type="ChEBI" id="CHEBI:58349"/>
        <dbReference type="EC" id="1.1.1.267"/>
    </reaction>
    <physiologicalReaction direction="right-to-left" evidence="8">
        <dbReference type="Rhea" id="RHEA:13719"/>
    </physiologicalReaction>
</comment>
<feature type="binding site" evidence="9">
    <location>
        <position position="185"/>
    </location>
    <ligand>
        <name>NADPH</name>
        <dbReference type="ChEBI" id="CHEBI:57783"/>
    </ligand>
</feature>
<evidence type="ECO:0000259" key="10">
    <source>
        <dbReference type="Pfam" id="PF02670"/>
    </source>
</evidence>
<sequence length="372" mass="41475">MIILGSTGSIGQSSLKIAKRFRKNVEALVAGKNIDLLNQQIAQFRPKRVCIADKSDYATLQPLGAKVYCGEEGIIELIIDSQSELVINALVGFMGLLPSITTQKCGKKLALANKESLVSGGWLLDTSAIIPIDSEHFGLWYLRNDRAIKKLIITASGGAFRDFPLESIFSQTKQTALAHPNWKMGKKITIDSATMMNKIFEVLEAFWLFDFTHIEAFIERTSSIHALIEFLDGSTIAHFATPDMCLPIAYAIDPKKAMHSQIVDSLCLEKIQSLRFEFIDSARYPLWELKSYILQNPKSGVIINAANEVAIQRFLKDEIVFGHIKDIVCASLEHFKESLELSALQAYSEILDLDLKVRAWASCFDVFGAKSH</sequence>
<dbReference type="GO" id="GO:0030145">
    <property type="term" value="F:manganese ion binding"/>
    <property type="evidence" value="ECO:0007669"/>
    <property type="project" value="TreeGrafter"/>
</dbReference>
<keyword evidence="13" id="KW-0413">Isomerase</keyword>
<keyword evidence="3 9" id="KW-0479">Metal-binding</keyword>
<feature type="binding site" evidence="9">
    <location>
        <position position="31"/>
    </location>
    <ligand>
        <name>NADPH</name>
        <dbReference type="ChEBI" id="CHEBI:57783"/>
    </ligand>
</feature>
<name>A0A2X3DGH0_9HELI</name>
<dbReference type="Proteomes" id="UP000250166">
    <property type="component" value="Unassembled WGS sequence"/>
</dbReference>
<dbReference type="UniPathway" id="UPA00056">
    <property type="reaction ID" value="UER00092"/>
</dbReference>
<comment type="cofactor">
    <cofactor evidence="9">
        <name>Mg(2+)</name>
        <dbReference type="ChEBI" id="CHEBI:18420"/>
    </cofactor>
    <cofactor evidence="9">
        <name>Mn(2+)</name>
        <dbReference type="ChEBI" id="CHEBI:29035"/>
    </cofactor>
</comment>
<dbReference type="SUPFAM" id="SSF51735">
    <property type="entry name" value="NAD(P)-binding Rossmann-fold domains"/>
    <property type="match status" value="1"/>
</dbReference>
<feature type="binding site" evidence="9">
    <location>
        <position position="113"/>
    </location>
    <ligand>
        <name>NADPH</name>
        <dbReference type="ChEBI" id="CHEBI:57783"/>
    </ligand>
</feature>
<evidence type="ECO:0000256" key="1">
    <source>
        <dbReference type="ARBA" id="ARBA00005094"/>
    </source>
</evidence>
<proteinExistence type="inferred from homology"/>
<feature type="binding site" evidence="9">
    <location>
        <position position="133"/>
    </location>
    <ligand>
        <name>Mn(2+)</name>
        <dbReference type="ChEBI" id="CHEBI:29035"/>
    </ligand>
</feature>
<evidence type="ECO:0000256" key="2">
    <source>
        <dbReference type="ARBA" id="ARBA00006825"/>
    </source>
</evidence>
<evidence type="ECO:0000259" key="12">
    <source>
        <dbReference type="Pfam" id="PF13288"/>
    </source>
</evidence>